<keyword evidence="2" id="KW-1133">Transmembrane helix</keyword>
<protein>
    <submittedName>
        <fullName evidence="3">Uncharacterized protein</fullName>
    </submittedName>
</protein>
<name>R7W4J5_AEGTA</name>
<keyword evidence="2" id="KW-0812">Transmembrane</keyword>
<accession>R7W4J5</accession>
<dbReference type="EnsemblPlants" id="EMT02987">
    <property type="protein sequence ID" value="EMT02987"/>
    <property type="gene ID" value="F775_43891"/>
</dbReference>
<dbReference type="AlphaFoldDB" id="R7W4J5"/>
<feature type="region of interest" description="Disordered" evidence="1">
    <location>
        <begin position="1"/>
        <end position="45"/>
    </location>
</feature>
<proteinExistence type="predicted"/>
<sequence length="170" mass="18487">MSHESAHAPFRSNKKKRSTERPPYSSFHNRSGEQHRTAASAGGGDGDGAGFAAPPTRFWISVPCTVLGYFACLFFVTEAPFMGYLHDYLALLGALVLLCHCSKGCYLHNLLAFLGVFLLLGYHPNKDYLHSYLGAVCVFALFVRYPSNGDNGEVDEEDDPAAAASYVSIA</sequence>
<feature type="transmembrane region" description="Helical" evidence="2">
    <location>
        <begin position="106"/>
        <end position="122"/>
    </location>
</feature>
<evidence type="ECO:0000256" key="2">
    <source>
        <dbReference type="SAM" id="Phobius"/>
    </source>
</evidence>
<feature type="transmembrane region" description="Helical" evidence="2">
    <location>
        <begin position="82"/>
        <end position="99"/>
    </location>
</feature>
<evidence type="ECO:0000313" key="3">
    <source>
        <dbReference type="EnsemblPlants" id="EMT02987"/>
    </source>
</evidence>
<keyword evidence="2" id="KW-0472">Membrane</keyword>
<feature type="transmembrane region" description="Helical" evidence="2">
    <location>
        <begin position="128"/>
        <end position="145"/>
    </location>
</feature>
<feature type="transmembrane region" description="Helical" evidence="2">
    <location>
        <begin position="58"/>
        <end position="76"/>
    </location>
</feature>
<evidence type="ECO:0000256" key="1">
    <source>
        <dbReference type="SAM" id="MobiDB-lite"/>
    </source>
</evidence>
<reference evidence="3" key="1">
    <citation type="submission" date="2015-06" db="UniProtKB">
        <authorList>
            <consortium name="EnsemblPlants"/>
        </authorList>
    </citation>
    <scope>IDENTIFICATION</scope>
</reference>
<organism evidence="3">
    <name type="scientific">Aegilops tauschii</name>
    <name type="common">Tausch's goatgrass</name>
    <name type="synonym">Aegilops squarrosa</name>
    <dbReference type="NCBI Taxonomy" id="37682"/>
    <lineage>
        <taxon>Eukaryota</taxon>
        <taxon>Viridiplantae</taxon>
        <taxon>Streptophyta</taxon>
        <taxon>Embryophyta</taxon>
        <taxon>Tracheophyta</taxon>
        <taxon>Spermatophyta</taxon>
        <taxon>Magnoliopsida</taxon>
        <taxon>Liliopsida</taxon>
        <taxon>Poales</taxon>
        <taxon>Poaceae</taxon>
        <taxon>BOP clade</taxon>
        <taxon>Pooideae</taxon>
        <taxon>Triticodae</taxon>
        <taxon>Triticeae</taxon>
        <taxon>Triticinae</taxon>
        <taxon>Aegilops</taxon>
    </lineage>
</organism>